<protein>
    <recommendedName>
        <fullName evidence="2">Calponin-homology (CH) domain-containing protein</fullName>
    </recommendedName>
</protein>
<accession>A0A1R2BN80</accession>
<dbReference type="PANTHER" id="PTHR12509">
    <property type="entry name" value="SPERMATOGENESIS-ASSOCIATED 4-RELATED"/>
    <property type="match status" value="1"/>
</dbReference>
<dbReference type="EMBL" id="MPUH01000532">
    <property type="protein sequence ID" value="OMJ78237.1"/>
    <property type="molecule type" value="Genomic_DNA"/>
</dbReference>
<dbReference type="InterPro" id="IPR001715">
    <property type="entry name" value="CH_dom"/>
</dbReference>
<gene>
    <name evidence="3" type="ORF">SteCoe_22003</name>
</gene>
<dbReference type="GO" id="GO:0051493">
    <property type="term" value="P:regulation of cytoskeleton organization"/>
    <property type="evidence" value="ECO:0007669"/>
    <property type="project" value="TreeGrafter"/>
</dbReference>
<sequence length="204" mass="23460">MSKFVQLTELDEDEIQVIYEWVDEIPLSRPKRNITRDFADGAMVAEIVKQYHPKLVEIHNYPLAHSNQQKTNNWNILNTKVFKKLGFQISRNDIEQVITCVPQAVEKVLKVVKMKIEEYAEGKGEEQRVEEKPMHMQNKGGKVPEIKAAPQANSALKEKEQVIQELKETIEIMESKINKLEQLVKLKDSKIQILTNKLNAAGIS</sequence>
<dbReference type="AlphaFoldDB" id="A0A1R2BN80"/>
<dbReference type="GO" id="GO:0005930">
    <property type="term" value="C:axoneme"/>
    <property type="evidence" value="ECO:0007669"/>
    <property type="project" value="TreeGrafter"/>
</dbReference>
<dbReference type="Proteomes" id="UP000187209">
    <property type="component" value="Unassembled WGS sequence"/>
</dbReference>
<feature type="domain" description="Calponin-homology (CH)" evidence="2">
    <location>
        <begin position="12"/>
        <end position="120"/>
    </location>
</feature>
<evidence type="ECO:0000256" key="1">
    <source>
        <dbReference type="SAM" id="Coils"/>
    </source>
</evidence>
<name>A0A1R2BN80_9CILI</name>
<keyword evidence="1" id="KW-0175">Coiled coil</keyword>
<comment type="caution">
    <text evidence="3">The sequence shown here is derived from an EMBL/GenBank/DDBJ whole genome shotgun (WGS) entry which is preliminary data.</text>
</comment>
<keyword evidence="4" id="KW-1185">Reference proteome</keyword>
<evidence type="ECO:0000313" key="4">
    <source>
        <dbReference type="Proteomes" id="UP000187209"/>
    </source>
</evidence>
<organism evidence="3 4">
    <name type="scientific">Stentor coeruleus</name>
    <dbReference type="NCBI Taxonomy" id="5963"/>
    <lineage>
        <taxon>Eukaryota</taxon>
        <taxon>Sar</taxon>
        <taxon>Alveolata</taxon>
        <taxon>Ciliophora</taxon>
        <taxon>Postciliodesmatophora</taxon>
        <taxon>Heterotrichea</taxon>
        <taxon>Heterotrichida</taxon>
        <taxon>Stentoridae</taxon>
        <taxon>Stentor</taxon>
    </lineage>
</organism>
<dbReference type="InterPro" id="IPR052111">
    <property type="entry name" value="Spermatogenesis_Ciliary_MAP"/>
</dbReference>
<dbReference type="InterPro" id="IPR010441">
    <property type="entry name" value="CH_2"/>
</dbReference>
<dbReference type="InterPro" id="IPR036872">
    <property type="entry name" value="CH_dom_sf"/>
</dbReference>
<dbReference type="Gene3D" id="1.10.418.10">
    <property type="entry name" value="Calponin-like domain"/>
    <property type="match status" value="1"/>
</dbReference>
<dbReference type="FunFam" id="1.10.418.10:FF:000059">
    <property type="entry name" value="RIKEN cDNA 6430531B16 gene"/>
    <property type="match status" value="1"/>
</dbReference>
<dbReference type="Pfam" id="PF06294">
    <property type="entry name" value="CH_2"/>
    <property type="match status" value="1"/>
</dbReference>
<feature type="coiled-coil region" evidence="1">
    <location>
        <begin position="149"/>
        <end position="197"/>
    </location>
</feature>
<evidence type="ECO:0000259" key="2">
    <source>
        <dbReference type="PROSITE" id="PS50021"/>
    </source>
</evidence>
<dbReference type="PROSITE" id="PS50021">
    <property type="entry name" value="CH"/>
    <property type="match status" value="1"/>
</dbReference>
<dbReference type="OrthoDB" id="193300at2759"/>
<proteinExistence type="predicted"/>
<dbReference type="PANTHER" id="PTHR12509:SF9">
    <property type="entry name" value="SPERM FLAGELLAR PROTEIN 1 ISOFORM X1"/>
    <property type="match status" value="1"/>
</dbReference>
<dbReference type="GO" id="GO:0008017">
    <property type="term" value="F:microtubule binding"/>
    <property type="evidence" value="ECO:0007669"/>
    <property type="project" value="TreeGrafter"/>
</dbReference>
<reference evidence="3 4" key="1">
    <citation type="submission" date="2016-11" db="EMBL/GenBank/DDBJ databases">
        <title>The macronuclear genome of Stentor coeruleus: a giant cell with tiny introns.</title>
        <authorList>
            <person name="Slabodnick M."/>
            <person name="Ruby J.G."/>
            <person name="Reiff S.B."/>
            <person name="Swart E.C."/>
            <person name="Gosai S."/>
            <person name="Prabakaran S."/>
            <person name="Witkowska E."/>
            <person name="Larue G.E."/>
            <person name="Fisher S."/>
            <person name="Freeman R.M."/>
            <person name="Gunawardena J."/>
            <person name="Chu W."/>
            <person name="Stover N.A."/>
            <person name="Gregory B.D."/>
            <person name="Nowacki M."/>
            <person name="Derisi J."/>
            <person name="Roy S.W."/>
            <person name="Marshall W.F."/>
            <person name="Sood P."/>
        </authorList>
    </citation>
    <scope>NUCLEOTIDE SEQUENCE [LARGE SCALE GENOMIC DNA]</scope>
    <source>
        <strain evidence="3">WM001</strain>
    </source>
</reference>
<dbReference type="SUPFAM" id="SSF47576">
    <property type="entry name" value="Calponin-homology domain, CH-domain"/>
    <property type="match status" value="1"/>
</dbReference>
<evidence type="ECO:0000313" key="3">
    <source>
        <dbReference type="EMBL" id="OMJ78237.1"/>
    </source>
</evidence>